<name>X1UKD2_9ZZZZ</name>
<accession>X1UKD2</accession>
<comment type="caution">
    <text evidence="1">The sequence shown here is derived from an EMBL/GenBank/DDBJ whole genome shotgun (WGS) entry which is preliminary data.</text>
</comment>
<organism evidence="1">
    <name type="scientific">marine sediment metagenome</name>
    <dbReference type="NCBI Taxonomy" id="412755"/>
    <lineage>
        <taxon>unclassified sequences</taxon>
        <taxon>metagenomes</taxon>
        <taxon>ecological metagenomes</taxon>
    </lineage>
</organism>
<feature type="non-terminal residue" evidence="1">
    <location>
        <position position="1"/>
    </location>
</feature>
<evidence type="ECO:0000313" key="1">
    <source>
        <dbReference type="EMBL" id="GAJ17923.1"/>
    </source>
</evidence>
<protein>
    <submittedName>
        <fullName evidence="1">Uncharacterized protein</fullName>
    </submittedName>
</protein>
<proteinExistence type="predicted"/>
<gene>
    <name evidence="1" type="ORF">S12H4_56562</name>
</gene>
<reference evidence="1" key="1">
    <citation type="journal article" date="2014" name="Front. Microbiol.">
        <title>High frequency of phylogenetically diverse reductive dehalogenase-homologous genes in deep subseafloor sedimentary metagenomes.</title>
        <authorList>
            <person name="Kawai M."/>
            <person name="Futagami T."/>
            <person name="Toyoda A."/>
            <person name="Takaki Y."/>
            <person name="Nishi S."/>
            <person name="Hori S."/>
            <person name="Arai W."/>
            <person name="Tsubouchi T."/>
            <person name="Morono Y."/>
            <person name="Uchiyama I."/>
            <person name="Ito T."/>
            <person name="Fujiyama A."/>
            <person name="Inagaki F."/>
            <person name="Takami H."/>
        </authorList>
    </citation>
    <scope>NUCLEOTIDE SEQUENCE</scope>
    <source>
        <strain evidence="1">Expedition CK06-06</strain>
    </source>
</reference>
<dbReference type="AlphaFoldDB" id="X1UKD2"/>
<dbReference type="EMBL" id="BARW01036444">
    <property type="protein sequence ID" value="GAJ17923.1"/>
    <property type="molecule type" value="Genomic_DNA"/>
</dbReference>
<sequence length="61" mass="7065">NEVYVLAKKTIAIKNSLELVMNKLEKLHIEGKINSLTKQEFLINTESEYIYVAFKIPINKV</sequence>